<gene>
    <name evidence="12" type="ORF">SAMN04488045_2908</name>
</gene>
<protein>
    <submittedName>
        <fullName evidence="12">WD-40 repeat-containing protein</fullName>
    </submittedName>
</protein>
<dbReference type="PROSITE" id="PS00678">
    <property type="entry name" value="WD_REPEATS_1"/>
    <property type="match status" value="2"/>
</dbReference>
<dbReference type="PRINTS" id="PR00604">
    <property type="entry name" value="CYTCHRMECIAB"/>
</dbReference>
<feature type="repeat" description="WD" evidence="8">
    <location>
        <begin position="24"/>
        <end position="54"/>
    </location>
</feature>
<dbReference type="InterPro" id="IPR009056">
    <property type="entry name" value="Cyt_c-like_dom"/>
</dbReference>
<dbReference type="GO" id="GO:0009055">
    <property type="term" value="F:electron transfer activity"/>
    <property type="evidence" value="ECO:0007669"/>
    <property type="project" value="InterPro"/>
</dbReference>
<dbReference type="PANTHER" id="PTHR22847:SF637">
    <property type="entry name" value="WD REPEAT DOMAIN 5B"/>
    <property type="match status" value="1"/>
</dbReference>
<dbReference type="Pfam" id="PF00400">
    <property type="entry name" value="WD40"/>
    <property type="match status" value="5"/>
</dbReference>
<dbReference type="InterPro" id="IPR036322">
    <property type="entry name" value="WD40_repeat_dom_sf"/>
</dbReference>
<dbReference type="SMART" id="SM00320">
    <property type="entry name" value="WD40"/>
    <property type="match status" value="7"/>
</dbReference>
<keyword evidence="1" id="KW-0813">Transport</keyword>
<dbReference type="Pfam" id="PF00034">
    <property type="entry name" value="Cytochrom_C"/>
    <property type="match status" value="1"/>
</dbReference>
<dbReference type="Proteomes" id="UP000236752">
    <property type="component" value="Unassembled WGS sequence"/>
</dbReference>
<keyword evidence="10" id="KW-0732">Signal</keyword>
<keyword evidence="4 9" id="KW-0479">Metal-binding</keyword>
<keyword evidence="2 8" id="KW-0853">WD repeat</keyword>
<accession>A0A1H6A972</accession>
<dbReference type="InterPro" id="IPR002327">
    <property type="entry name" value="Cyt_c_1A/1B"/>
</dbReference>
<dbReference type="PRINTS" id="PR00320">
    <property type="entry name" value="GPROTEINBRPT"/>
</dbReference>
<dbReference type="GO" id="GO:0046872">
    <property type="term" value="F:metal ion binding"/>
    <property type="evidence" value="ECO:0007669"/>
    <property type="project" value="UniProtKB-KW"/>
</dbReference>
<dbReference type="InterPro" id="IPR036909">
    <property type="entry name" value="Cyt_c-like_dom_sf"/>
</dbReference>
<dbReference type="PROSITE" id="PS51007">
    <property type="entry name" value="CYTC"/>
    <property type="match status" value="1"/>
</dbReference>
<evidence type="ECO:0000256" key="7">
    <source>
        <dbReference type="ARBA" id="ARBA00023004"/>
    </source>
</evidence>
<evidence type="ECO:0000256" key="8">
    <source>
        <dbReference type="PROSITE-ProRule" id="PRU00221"/>
    </source>
</evidence>
<dbReference type="InterPro" id="IPR019775">
    <property type="entry name" value="WD40_repeat_CS"/>
</dbReference>
<dbReference type="Gene3D" id="1.10.760.10">
    <property type="entry name" value="Cytochrome c-like domain"/>
    <property type="match status" value="1"/>
</dbReference>
<evidence type="ECO:0000256" key="1">
    <source>
        <dbReference type="ARBA" id="ARBA00022448"/>
    </source>
</evidence>
<feature type="chain" id="PRO_5009292405" evidence="10">
    <location>
        <begin position="18"/>
        <end position="433"/>
    </location>
</feature>
<evidence type="ECO:0000256" key="9">
    <source>
        <dbReference type="PROSITE-ProRule" id="PRU00433"/>
    </source>
</evidence>
<feature type="repeat" description="WD" evidence="8">
    <location>
        <begin position="62"/>
        <end position="94"/>
    </location>
</feature>
<feature type="domain" description="Cytochrome c" evidence="11">
    <location>
        <begin position="324"/>
        <end position="426"/>
    </location>
</feature>
<dbReference type="AlphaFoldDB" id="A0A1H6A972"/>
<organism evidence="12 13">
    <name type="scientific">Thalassococcus halodurans</name>
    <dbReference type="NCBI Taxonomy" id="373675"/>
    <lineage>
        <taxon>Bacteria</taxon>
        <taxon>Pseudomonadati</taxon>
        <taxon>Pseudomonadota</taxon>
        <taxon>Alphaproteobacteria</taxon>
        <taxon>Rhodobacterales</taxon>
        <taxon>Roseobacteraceae</taxon>
        <taxon>Thalassococcus</taxon>
    </lineage>
</organism>
<sequence length="433" mass="46744">MRRIALIAALIASSVSAEDSYYTLDGHGGPVMSVTVFPDGQIATASFDNAVGLWINQEPHWFDGHEAAVNTVAFVNEDTLVSASDDFTLIMWNLTDNSKSVWQGHKGKVMSLAVSPDRTLVASASWDGTIGLWPLDGSGPSFLTDHDGPVNDVAFSADGTRLYSASADGSLRIWDVTGKTEITRLVDHGFGLNEIALAANDAWLAYGAVDGVTRIISPDTGEALRDLSADRRPILALEATKTTDKIAVGDGEGYIMVVDTTDWRIIQDFRATTHGPIWGLAFSTDGTSILATGLDDKVHSWPLAAINEAAPMDTANRSFLTDPDAVPNGERQFKRKCSVCHTLSPGSARRAGPTLYGLFGRQAGTVQDYTYSDALNGSDVIWDEDTIDALFDIGPEHYVPGTKMPMQRITGAEDRSDLIAYLRRETAPEETQK</sequence>
<evidence type="ECO:0000259" key="11">
    <source>
        <dbReference type="PROSITE" id="PS51007"/>
    </source>
</evidence>
<dbReference type="Gene3D" id="2.130.10.10">
    <property type="entry name" value="YVTN repeat-like/Quinoprotein amine dehydrogenase"/>
    <property type="match status" value="2"/>
</dbReference>
<dbReference type="InterPro" id="IPR020472">
    <property type="entry name" value="WD40_PAC1"/>
</dbReference>
<dbReference type="SUPFAM" id="SSF46626">
    <property type="entry name" value="Cytochrome c"/>
    <property type="match status" value="1"/>
</dbReference>
<evidence type="ECO:0000256" key="2">
    <source>
        <dbReference type="ARBA" id="ARBA00022574"/>
    </source>
</evidence>
<evidence type="ECO:0000256" key="10">
    <source>
        <dbReference type="SAM" id="SignalP"/>
    </source>
</evidence>
<proteinExistence type="predicted"/>
<dbReference type="EMBL" id="FNUZ01000004">
    <property type="protein sequence ID" value="SEG44870.1"/>
    <property type="molecule type" value="Genomic_DNA"/>
</dbReference>
<keyword evidence="6" id="KW-0249">Electron transport</keyword>
<keyword evidence="7 9" id="KW-0408">Iron</keyword>
<keyword evidence="13" id="KW-1185">Reference proteome</keyword>
<feature type="repeat" description="WD" evidence="8">
    <location>
        <begin position="102"/>
        <end position="133"/>
    </location>
</feature>
<evidence type="ECO:0000256" key="6">
    <source>
        <dbReference type="ARBA" id="ARBA00022982"/>
    </source>
</evidence>
<dbReference type="CDD" id="cd00200">
    <property type="entry name" value="WD40"/>
    <property type="match status" value="1"/>
</dbReference>
<dbReference type="PROSITE" id="PS50294">
    <property type="entry name" value="WD_REPEATS_REGION"/>
    <property type="match status" value="3"/>
</dbReference>
<evidence type="ECO:0000256" key="4">
    <source>
        <dbReference type="ARBA" id="ARBA00022723"/>
    </source>
</evidence>
<dbReference type="GO" id="GO:0020037">
    <property type="term" value="F:heme binding"/>
    <property type="evidence" value="ECO:0007669"/>
    <property type="project" value="InterPro"/>
</dbReference>
<dbReference type="SUPFAM" id="SSF50978">
    <property type="entry name" value="WD40 repeat-like"/>
    <property type="match status" value="1"/>
</dbReference>
<dbReference type="RefSeq" id="WP_103911211.1">
    <property type="nucleotide sequence ID" value="NZ_FNUZ01000004.1"/>
</dbReference>
<evidence type="ECO:0000313" key="13">
    <source>
        <dbReference type="Proteomes" id="UP000236752"/>
    </source>
</evidence>
<evidence type="ECO:0000313" key="12">
    <source>
        <dbReference type="EMBL" id="SEG44870.1"/>
    </source>
</evidence>
<name>A0A1H6A972_9RHOB</name>
<dbReference type="InterPro" id="IPR015943">
    <property type="entry name" value="WD40/YVTN_repeat-like_dom_sf"/>
</dbReference>
<evidence type="ECO:0000256" key="3">
    <source>
        <dbReference type="ARBA" id="ARBA00022617"/>
    </source>
</evidence>
<dbReference type="OrthoDB" id="9805828at2"/>
<keyword evidence="5" id="KW-0677">Repeat</keyword>
<dbReference type="PROSITE" id="PS50082">
    <property type="entry name" value="WD_REPEATS_2"/>
    <property type="match status" value="4"/>
</dbReference>
<feature type="repeat" description="WD" evidence="8">
    <location>
        <begin position="143"/>
        <end position="184"/>
    </location>
</feature>
<dbReference type="PANTHER" id="PTHR22847">
    <property type="entry name" value="WD40 REPEAT PROTEIN"/>
    <property type="match status" value="1"/>
</dbReference>
<evidence type="ECO:0000256" key="5">
    <source>
        <dbReference type="ARBA" id="ARBA00022737"/>
    </source>
</evidence>
<feature type="signal peptide" evidence="10">
    <location>
        <begin position="1"/>
        <end position="17"/>
    </location>
</feature>
<keyword evidence="3 9" id="KW-0349">Heme</keyword>
<reference evidence="12 13" key="1">
    <citation type="submission" date="2016-10" db="EMBL/GenBank/DDBJ databases">
        <authorList>
            <person name="de Groot N.N."/>
        </authorList>
    </citation>
    <scope>NUCLEOTIDE SEQUENCE [LARGE SCALE GENOMIC DNA]</scope>
    <source>
        <strain evidence="12 13">DSM 26915</strain>
    </source>
</reference>
<dbReference type="InterPro" id="IPR001680">
    <property type="entry name" value="WD40_rpt"/>
</dbReference>